<gene>
    <name evidence="8" type="ORF">TEA_000899</name>
</gene>
<feature type="region of interest" description="Disordered" evidence="7">
    <location>
        <begin position="198"/>
        <end position="242"/>
    </location>
</feature>
<name>A0A4S4ERD9_CAMSN</name>
<dbReference type="Gene3D" id="2.40.30.10">
    <property type="entry name" value="Translation factors"/>
    <property type="match status" value="1"/>
</dbReference>
<dbReference type="SUPFAM" id="SSF50447">
    <property type="entry name" value="Translation proteins"/>
    <property type="match status" value="1"/>
</dbReference>
<accession>A0A4S4ERD9</accession>
<evidence type="ECO:0000256" key="5">
    <source>
        <dbReference type="ARBA" id="ARBA00023274"/>
    </source>
</evidence>
<evidence type="ECO:0000256" key="1">
    <source>
        <dbReference type="ARBA" id="ARBA00006540"/>
    </source>
</evidence>
<dbReference type="AlphaFoldDB" id="A0A4S4ERD9"/>
<dbReference type="FunFam" id="2.40.30.10:FF:000065">
    <property type="entry name" value="50S ribosomal protein L3, chloroplastic"/>
    <property type="match status" value="1"/>
</dbReference>
<feature type="compositionally biased region" description="Basic residues" evidence="7">
    <location>
        <begin position="198"/>
        <end position="215"/>
    </location>
</feature>
<organism evidence="8 9">
    <name type="scientific">Camellia sinensis var. sinensis</name>
    <name type="common">China tea</name>
    <dbReference type="NCBI Taxonomy" id="542762"/>
    <lineage>
        <taxon>Eukaryota</taxon>
        <taxon>Viridiplantae</taxon>
        <taxon>Streptophyta</taxon>
        <taxon>Embryophyta</taxon>
        <taxon>Tracheophyta</taxon>
        <taxon>Spermatophyta</taxon>
        <taxon>Magnoliopsida</taxon>
        <taxon>eudicotyledons</taxon>
        <taxon>Gunneridae</taxon>
        <taxon>Pentapetalae</taxon>
        <taxon>asterids</taxon>
        <taxon>Ericales</taxon>
        <taxon>Theaceae</taxon>
        <taxon>Camellia</taxon>
    </lineage>
</organism>
<evidence type="ECO:0000256" key="2">
    <source>
        <dbReference type="ARBA" id="ARBA00022730"/>
    </source>
</evidence>
<keyword evidence="9" id="KW-1185">Reference proteome</keyword>
<evidence type="ECO:0000313" key="8">
    <source>
        <dbReference type="EMBL" id="THG19373.1"/>
    </source>
</evidence>
<dbReference type="InterPro" id="IPR019927">
    <property type="entry name" value="Ribosomal_uL3_bac/org-type"/>
</dbReference>
<dbReference type="InterPro" id="IPR000597">
    <property type="entry name" value="Ribosomal_uL3"/>
</dbReference>
<dbReference type="GO" id="GO:0009941">
    <property type="term" value="C:chloroplast envelope"/>
    <property type="evidence" value="ECO:0007669"/>
    <property type="project" value="TreeGrafter"/>
</dbReference>
<keyword evidence="2" id="KW-0699">rRNA-binding</keyword>
<dbReference type="GO" id="GO:0006412">
    <property type="term" value="P:translation"/>
    <property type="evidence" value="ECO:0007669"/>
    <property type="project" value="InterPro"/>
</dbReference>
<evidence type="ECO:0000256" key="4">
    <source>
        <dbReference type="ARBA" id="ARBA00022980"/>
    </source>
</evidence>
<dbReference type="PANTHER" id="PTHR11229:SF16">
    <property type="entry name" value="LARGE RIBOSOMAL SUBUNIT PROTEIN UL3C"/>
    <property type="match status" value="1"/>
</dbReference>
<evidence type="ECO:0000256" key="7">
    <source>
        <dbReference type="SAM" id="MobiDB-lite"/>
    </source>
</evidence>
<dbReference type="Pfam" id="PF00297">
    <property type="entry name" value="Ribosomal_L3"/>
    <property type="match status" value="1"/>
</dbReference>
<evidence type="ECO:0000313" key="9">
    <source>
        <dbReference type="Proteomes" id="UP000306102"/>
    </source>
</evidence>
<protein>
    <recommendedName>
        <fullName evidence="6">Large ribosomal subunit protein uL3c</fullName>
    </recommendedName>
</protein>
<feature type="compositionally biased region" description="Basic residues" evidence="7">
    <location>
        <begin position="230"/>
        <end position="242"/>
    </location>
</feature>
<dbReference type="STRING" id="542762.A0A4S4ERD9"/>
<dbReference type="GO" id="GO:0003735">
    <property type="term" value="F:structural constituent of ribosome"/>
    <property type="evidence" value="ECO:0007669"/>
    <property type="project" value="InterPro"/>
</dbReference>
<dbReference type="PANTHER" id="PTHR11229">
    <property type="entry name" value="50S RIBOSOMAL PROTEIN L3"/>
    <property type="match status" value="1"/>
</dbReference>
<dbReference type="Proteomes" id="UP000306102">
    <property type="component" value="Unassembled WGS sequence"/>
</dbReference>
<keyword evidence="3" id="KW-0694">RNA-binding</keyword>
<dbReference type="InterPro" id="IPR009000">
    <property type="entry name" value="Transl_B-barrel_sf"/>
</dbReference>
<keyword evidence="4" id="KW-0689">Ribosomal protein</keyword>
<sequence length="290" mass="31747">MKDDQIMKVDKPPIKTACIIVEKVESKELSDISAKITIPFNSFTSGPTSNMHLEVANLVPKSSDEPLKNVKEGEKALLSSSRAPQVDLIITQEEDVVQIEDLDVIQAVATKEKNQPAAGPELIMPLEFMILQSEVSGVVPTKSPSEFASVIIYEVAKSESKDNLVLGKEVKEKTFLKRSNEAKQMGRRKPIPIRGGIKRHHFKRGPMTHGSKSHRAIGSIGAGTTPGRVYKGKKMPGRMGGTKRKIRKLRIVKIDNDLRIVMIKGAVPGKPGNLLRIAPAKIVGKNIPKS</sequence>
<comment type="caution">
    <text evidence="8">The sequence shown here is derived from an EMBL/GenBank/DDBJ whole genome shotgun (WGS) entry which is preliminary data.</text>
</comment>
<reference evidence="8 9" key="1">
    <citation type="journal article" date="2018" name="Proc. Natl. Acad. Sci. U.S.A.">
        <title>Draft genome sequence of Camellia sinensis var. sinensis provides insights into the evolution of the tea genome and tea quality.</title>
        <authorList>
            <person name="Wei C."/>
            <person name="Yang H."/>
            <person name="Wang S."/>
            <person name="Zhao J."/>
            <person name="Liu C."/>
            <person name="Gao L."/>
            <person name="Xia E."/>
            <person name="Lu Y."/>
            <person name="Tai Y."/>
            <person name="She G."/>
            <person name="Sun J."/>
            <person name="Cao H."/>
            <person name="Tong W."/>
            <person name="Gao Q."/>
            <person name="Li Y."/>
            <person name="Deng W."/>
            <person name="Jiang X."/>
            <person name="Wang W."/>
            <person name="Chen Q."/>
            <person name="Zhang S."/>
            <person name="Li H."/>
            <person name="Wu J."/>
            <person name="Wang P."/>
            <person name="Li P."/>
            <person name="Shi C."/>
            <person name="Zheng F."/>
            <person name="Jian J."/>
            <person name="Huang B."/>
            <person name="Shan D."/>
            <person name="Shi M."/>
            <person name="Fang C."/>
            <person name="Yue Y."/>
            <person name="Li F."/>
            <person name="Li D."/>
            <person name="Wei S."/>
            <person name="Han B."/>
            <person name="Jiang C."/>
            <person name="Yin Y."/>
            <person name="Xia T."/>
            <person name="Zhang Z."/>
            <person name="Bennetzen J.L."/>
            <person name="Zhao S."/>
            <person name="Wan X."/>
        </authorList>
    </citation>
    <scope>NUCLEOTIDE SEQUENCE [LARGE SCALE GENOMIC DNA]</scope>
    <source>
        <strain evidence="9">cv. Shuchazao</strain>
        <tissue evidence="8">Leaf</tissue>
    </source>
</reference>
<evidence type="ECO:0000256" key="6">
    <source>
        <dbReference type="ARBA" id="ARBA00035213"/>
    </source>
</evidence>
<dbReference type="GO" id="GO:1990904">
    <property type="term" value="C:ribonucleoprotein complex"/>
    <property type="evidence" value="ECO:0007669"/>
    <property type="project" value="UniProtKB-KW"/>
</dbReference>
<dbReference type="GO" id="GO:0019843">
    <property type="term" value="F:rRNA binding"/>
    <property type="evidence" value="ECO:0007669"/>
    <property type="project" value="UniProtKB-KW"/>
</dbReference>
<proteinExistence type="inferred from homology"/>
<keyword evidence="5" id="KW-0687">Ribonucleoprotein</keyword>
<dbReference type="EMBL" id="SDRB02002456">
    <property type="protein sequence ID" value="THG19373.1"/>
    <property type="molecule type" value="Genomic_DNA"/>
</dbReference>
<evidence type="ECO:0000256" key="3">
    <source>
        <dbReference type="ARBA" id="ARBA00022884"/>
    </source>
</evidence>
<dbReference type="GO" id="GO:0005840">
    <property type="term" value="C:ribosome"/>
    <property type="evidence" value="ECO:0007669"/>
    <property type="project" value="UniProtKB-KW"/>
</dbReference>
<comment type="similarity">
    <text evidence="1">Belongs to the universal ribosomal protein uL3 family.</text>
</comment>